<dbReference type="EMBL" id="JACHZG010000001">
    <property type="protein sequence ID" value="MBB3325837.1"/>
    <property type="molecule type" value="Genomic_DNA"/>
</dbReference>
<keyword evidence="3" id="KW-0808">Transferase</keyword>
<dbReference type="SUPFAM" id="SSF53448">
    <property type="entry name" value="Nucleotide-diphospho-sugar transferases"/>
    <property type="match status" value="1"/>
</dbReference>
<feature type="transmembrane region" description="Helical" evidence="2">
    <location>
        <begin position="796"/>
        <end position="816"/>
    </location>
</feature>
<feature type="transmembrane region" description="Helical" evidence="2">
    <location>
        <begin position="475"/>
        <end position="493"/>
    </location>
</feature>
<dbReference type="GO" id="GO:0016740">
    <property type="term" value="F:transferase activity"/>
    <property type="evidence" value="ECO:0007669"/>
    <property type="project" value="UniProtKB-KW"/>
</dbReference>
<evidence type="ECO:0000313" key="3">
    <source>
        <dbReference type="EMBL" id="MBB3325837.1"/>
    </source>
</evidence>
<reference evidence="3 4" key="1">
    <citation type="submission" date="2020-08" db="EMBL/GenBank/DDBJ databases">
        <title>Sequencing the genomes of 1000 actinobacteria strains.</title>
        <authorList>
            <person name="Klenk H.-P."/>
        </authorList>
    </citation>
    <scope>NUCLEOTIDE SEQUENCE [LARGE SCALE GENOMIC DNA]</scope>
    <source>
        <strain evidence="3 4">DSM 11053</strain>
    </source>
</reference>
<keyword evidence="2" id="KW-0472">Membrane</keyword>
<proteinExistence type="predicted"/>
<keyword evidence="2" id="KW-0812">Transmembrane</keyword>
<dbReference type="AlphaFoldDB" id="A0A7W5P5Z3"/>
<dbReference type="InterPro" id="IPR029044">
    <property type="entry name" value="Nucleotide-diphossugar_trans"/>
</dbReference>
<dbReference type="InterPro" id="IPR050834">
    <property type="entry name" value="Glycosyltransf_2"/>
</dbReference>
<keyword evidence="4" id="KW-1185">Reference proteome</keyword>
<sequence>MPERVRRVPSGSRGRAGVSEAGWSDLPPAAAEGVDDNPWAWAAAEPVEGERLDVSRFDVTAVLVCFDAARWLPATLEGLSALDVRPDRLVAINNGSTDSTDALLERARAEGLLDAVYTGKKSYGFGQAVASALRQDRAVRTGSTETGATGLLDTGLTGTGDLADHPGWSRDRRWLWLLHDDAVPAPDALYRLLAHVALERDIDITGPKLLLPRRRQSSHQLSEVGVTISATGRRELLLDRGEIDQGQRDQPAERLGVSTCGMLVRTSVWRDLDGLDPAVPVFRDGVELGWRAHLNGYRVVTTPDAEMTHRQVGRAGLRPRGLTGRHPGALDRLLGMTVVAGHAPTRSLPLVWLRLVLSCLVLALAYLLGKAPGRSRDELAAVWSFVMHPNRLRSLRSRTASIDPAPGTAEVVRSLRPPWWSSLRVLGEMLSGALSERYASVAGEVDSASLDELTADEFSSVADETPRHPWLRPGAVLFVVAVLGSFVAGRGLLGTGSLAAPALLPAYDSLADLWSAVWHPIPGAPGETSPPWLAVTALGSTLALGQPEWFTTLLVCGVVPLALLAVYPIAARLVVDRRVRLWFAGTYALLPVLLAGTNQGRLAVSVFAVGLPLLALGVRSLVLRRVRSFEAWRGGWGAGVVLVVLSAFQPAVMILAVVLGVLGAVALRRTPRKIGRIGIAVGLPLVVWLPWWPTLIIAPGRLLVGPDAALDAAGSAPDELGFLIGRGLGPGLPPLWLGAVVLGTVWVLALFGLLRRPAHRVVIAAWVTASASLMLAVLSSRLVVDVPPLGTQVRPWVGALLLVTFAALLVAGAVGADGVTGEVAGRSFSWVQPAAVLAGVAVTLVAVGGGVWWLWAGARGPVERSPDDLLPTYVSVAMRSDAQPRVLALDLSGGGVGYSVLSGRQGAARQGDADRGYAFGGSSTARDDVADAVSRLSAGSADADVTQRLRRLGVGYVVVRGADDEERARIGNTPGLGPASGNGAAVVWQLDPAVARASVVPADPASTDPVVPVTRAPAAVPPGSGERHLLIGEAADPRWHATLGGTRLARVVDGWQEGFVLPATGGTVVWSLRSPASWFLPFQGLALLVALVFAAPGIRRSDVRDPVLSARRAATLSEVGS</sequence>
<feature type="transmembrane region" description="Helical" evidence="2">
    <location>
        <begin position="674"/>
        <end position="692"/>
    </location>
</feature>
<organism evidence="3 4">
    <name type="scientific">Microlunatus antarcticus</name>
    <dbReference type="NCBI Taxonomy" id="53388"/>
    <lineage>
        <taxon>Bacteria</taxon>
        <taxon>Bacillati</taxon>
        <taxon>Actinomycetota</taxon>
        <taxon>Actinomycetes</taxon>
        <taxon>Propionibacteriales</taxon>
        <taxon>Propionibacteriaceae</taxon>
        <taxon>Microlunatus</taxon>
    </lineage>
</organism>
<feature type="region of interest" description="Disordered" evidence="1">
    <location>
        <begin position="1"/>
        <end position="29"/>
    </location>
</feature>
<protein>
    <submittedName>
        <fullName evidence="3">GT2 family glycosyltransferase</fullName>
    </submittedName>
</protein>
<feature type="transmembrane region" description="Helical" evidence="2">
    <location>
        <begin position="351"/>
        <end position="369"/>
    </location>
</feature>
<dbReference type="Pfam" id="PF13641">
    <property type="entry name" value="Glyco_tranf_2_3"/>
    <property type="match status" value="1"/>
</dbReference>
<evidence type="ECO:0000313" key="4">
    <source>
        <dbReference type="Proteomes" id="UP000565572"/>
    </source>
</evidence>
<evidence type="ECO:0000256" key="1">
    <source>
        <dbReference type="SAM" id="MobiDB-lite"/>
    </source>
</evidence>
<dbReference type="Gene3D" id="3.90.550.10">
    <property type="entry name" value="Spore Coat Polysaccharide Biosynthesis Protein SpsA, Chain A"/>
    <property type="match status" value="1"/>
</dbReference>
<dbReference type="PANTHER" id="PTHR43685:SF3">
    <property type="entry name" value="SLR2126 PROTEIN"/>
    <property type="match status" value="1"/>
</dbReference>
<comment type="caution">
    <text evidence="3">The sequence shown here is derived from an EMBL/GenBank/DDBJ whole genome shotgun (WGS) entry which is preliminary data.</text>
</comment>
<keyword evidence="2" id="KW-1133">Transmembrane helix</keyword>
<gene>
    <name evidence="3" type="ORF">FHX39_000781</name>
</gene>
<feature type="transmembrane region" description="Helical" evidence="2">
    <location>
        <begin position="761"/>
        <end position="784"/>
    </location>
</feature>
<name>A0A7W5P5Z3_9ACTN</name>
<feature type="compositionally biased region" description="Low complexity" evidence="1">
    <location>
        <begin position="8"/>
        <end position="19"/>
    </location>
</feature>
<feature type="transmembrane region" description="Helical" evidence="2">
    <location>
        <begin position="602"/>
        <end position="622"/>
    </location>
</feature>
<feature type="transmembrane region" description="Helical" evidence="2">
    <location>
        <begin position="828"/>
        <end position="855"/>
    </location>
</feature>
<dbReference type="RefSeq" id="WP_183336879.1">
    <property type="nucleotide sequence ID" value="NZ_JACHZG010000001.1"/>
</dbReference>
<feature type="transmembrane region" description="Helical" evidence="2">
    <location>
        <begin position="549"/>
        <end position="567"/>
    </location>
</feature>
<dbReference type="Proteomes" id="UP000565572">
    <property type="component" value="Unassembled WGS sequence"/>
</dbReference>
<evidence type="ECO:0000256" key="2">
    <source>
        <dbReference type="SAM" id="Phobius"/>
    </source>
</evidence>
<dbReference type="PANTHER" id="PTHR43685">
    <property type="entry name" value="GLYCOSYLTRANSFERASE"/>
    <property type="match status" value="1"/>
</dbReference>
<accession>A0A7W5P5Z3</accession>
<feature type="transmembrane region" description="Helical" evidence="2">
    <location>
        <begin position="735"/>
        <end position="754"/>
    </location>
</feature>